<name>A0A8K1G4N4_9PASS</name>
<dbReference type="AlphaFoldDB" id="A0A8K1G4N4"/>
<organism evidence="1 2">
    <name type="scientific">Zosterops borbonicus</name>
    <dbReference type="NCBI Taxonomy" id="364589"/>
    <lineage>
        <taxon>Eukaryota</taxon>
        <taxon>Metazoa</taxon>
        <taxon>Chordata</taxon>
        <taxon>Craniata</taxon>
        <taxon>Vertebrata</taxon>
        <taxon>Euteleostomi</taxon>
        <taxon>Archelosauria</taxon>
        <taxon>Archosauria</taxon>
        <taxon>Dinosauria</taxon>
        <taxon>Saurischia</taxon>
        <taxon>Theropoda</taxon>
        <taxon>Coelurosauria</taxon>
        <taxon>Aves</taxon>
        <taxon>Neognathae</taxon>
        <taxon>Neoaves</taxon>
        <taxon>Telluraves</taxon>
        <taxon>Australaves</taxon>
        <taxon>Passeriformes</taxon>
        <taxon>Sylvioidea</taxon>
        <taxon>Zosteropidae</taxon>
        <taxon>Zosterops</taxon>
    </lineage>
</organism>
<protein>
    <submittedName>
        <fullName evidence="1">Uncharacterized protein</fullName>
    </submittedName>
</protein>
<feature type="non-terminal residue" evidence="1">
    <location>
        <position position="1"/>
    </location>
</feature>
<dbReference type="Proteomes" id="UP000796761">
    <property type="component" value="Unassembled WGS sequence"/>
</dbReference>
<evidence type="ECO:0000313" key="1">
    <source>
        <dbReference type="EMBL" id="TRZ11804.1"/>
    </source>
</evidence>
<gene>
    <name evidence="1" type="ORF">HGM15179_015298</name>
</gene>
<accession>A0A8K1G4N4</accession>
<comment type="caution">
    <text evidence="1">The sequence shown here is derived from an EMBL/GenBank/DDBJ whole genome shotgun (WGS) entry which is preliminary data.</text>
</comment>
<evidence type="ECO:0000313" key="2">
    <source>
        <dbReference type="Proteomes" id="UP000796761"/>
    </source>
</evidence>
<proteinExistence type="predicted"/>
<reference evidence="1" key="1">
    <citation type="submission" date="2019-04" db="EMBL/GenBank/DDBJ databases">
        <title>Genome assembly of Zosterops borbonicus 15179.</title>
        <authorList>
            <person name="Leroy T."/>
            <person name="Anselmetti Y."/>
            <person name="Tilak M.-K."/>
            <person name="Nabholz B."/>
        </authorList>
    </citation>
    <scope>NUCLEOTIDE SEQUENCE</scope>
    <source>
        <strain evidence="1">HGM_15179</strain>
        <tissue evidence="1">Muscle</tissue>
    </source>
</reference>
<keyword evidence="2" id="KW-1185">Reference proteome</keyword>
<dbReference type="EMBL" id="SWJQ01000661">
    <property type="protein sequence ID" value="TRZ11804.1"/>
    <property type="molecule type" value="Genomic_DNA"/>
</dbReference>
<sequence length="130" mass="15133">LKVYLNFIVFIGFSGKVSNISIILELDLPDYTIMYDAVSSTMFLTKCMSSERRGRSQRLYEKLCTLLRSGLLVTVMEDPIFMAYTAEKEEEERRRIITPAVQQTEEIYVNSKNVSHKHKKRPLGSFLRMK</sequence>